<dbReference type="Proteomes" id="UP000091967">
    <property type="component" value="Unassembled WGS sequence"/>
</dbReference>
<evidence type="ECO:0000313" key="4">
    <source>
        <dbReference type="Proteomes" id="UP000091967"/>
    </source>
</evidence>
<feature type="region of interest" description="Disordered" evidence="1">
    <location>
        <begin position="203"/>
        <end position="237"/>
    </location>
</feature>
<feature type="signal peptide" evidence="2">
    <location>
        <begin position="1"/>
        <end position="18"/>
    </location>
</feature>
<dbReference type="EMBL" id="LYXU01000002">
    <property type="protein sequence ID" value="OBS24267.1"/>
    <property type="molecule type" value="Genomic_DNA"/>
</dbReference>
<comment type="caution">
    <text evidence="3">The sequence shown here is derived from an EMBL/GenBank/DDBJ whole genome shotgun (WGS) entry which is preliminary data.</text>
</comment>
<reference evidence="3 4" key="1">
    <citation type="submission" date="2016-06" db="EMBL/GenBank/DDBJ databases">
        <title>Living apart together: crosstalk between the core and supernumerary genomes in a fungal plant pathogen.</title>
        <authorList>
            <person name="Vanheule A."/>
            <person name="Audenaert K."/>
            <person name="Warris S."/>
            <person name="Van De Geest H."/>
            <person name="Schijlen E."/>
            <person name="Hofte M."/>
            <person name="De Saeger S."/>
            <person name="Haesaert G."/>
            <person name="Waalwijk C."/>
            <person name="Van Der Lee T."/>
        </authorList>
    </citation>
    <scope>NUCLEOTIDE SEQUENCE [LARGE SCALE GENOMIC DNA]</scope>
    <source>
        <strain evidence="3 4">2516</strain>
    </source>
</reference>
<evidence type="ECO:0000256" key="2">
    <source>
        <dbReference type="SAM" id="SignalP"/>
    </source>
</evidence>
<name>A0A1B8AUU9_FUSPO</name>
<proteinExistence type="predicted"/>
<evidence type="ECO:0000313" key="3">
    <source>
        <dbReference type="EMBL" id="OBS24267.1"/>
    </source>
</evidence>
<dbReference type="AlphaFoldDB" id="A0A1B8AUU9"/>
<protein>
    <submittedName>
        <fullName evidence="3">Uncharacterized protein</fullName>
    </submittedName>
</protein>
<organism evidence="3 4">
    <name type="scientific">Fusarium poae</name>
    <dbReference type="NCBI Taxonomy" id="36050"/>
    <lineage>
        <taxon>Eukaryota</taxon>
        <taxon>Fungi</taxon>
        <taxon>Dikarya</taxon>
        <taxon>Ascomycota</taxon>
        <taxon>Pezizomycotina</taxon>
        <taxon>Sordariomycetes</taxon>
        <taxon>Hypocreomycetidae</taxon>
        <taxon>Hypocreales</taxon>
        <taxon>Nectriaceae</taxon>
        <taxon>Fusarium</taxon>
    </lineage>
</organism>
<keyword evidence="2" id="KW-0732">Signal</keyword>
<feature type="chain" id="PRO_5008603290" evidence="2">
    <location>
        <begin position="19"/>
        <end position="269"/>
    </location>
</feature>
<gene>
    <name evidence="3" type="ORF">FPOA_04813</name>
</gene>
<keyword evidence="4" id="KW-1185">Reference proteome</keyword>
<sequence length="269" mass="28262">MKITSFLTSIFAAHYASAELVYLVNSVKGNEISSGMAYYADGHSAANLAQPQDYTDVTHGSNVHWEGNPVKGTFGSGVSFTSNIFADAASKDLNQWVGSGNNGFKDFTCWKAYSNRGKPFLLYRVDGWEVYMSSTTGTEVAPPVSTDDCLAKCQKARDDCGVAPDANQATCAAEFASCVGYYPYDDQGNFVPPTACSSATTLASTMKPTETAKSTEAEKPTKPIEPSGSETEKPEPTETNVIVNGAGHVSGGQALGLLGAVGVAALAFL</sequence>
<feature type="compositionally biased region" description="Basic and acidic residues" evidence="1">
    <location>
        <begin position="213"/>
        <end position="222"/>
    </location>
</feature>
<evidence type="ECO:0000256" key="1">
    <source>
        <dbReference type="SAM" id="MobiDB-lite"/>
    </source>
</evidence>
<dbReference type="STRING" id="36050.A0A1B8AUU9"/>
<accession>A0A1B8AUU9</accession>